<feature type="transmembrane region" description="Helical" evidence="1">
    <location>
        <begin position="47"/>
        <end position="64"/>
    </location>
</feature>
<proteinExistence type="predicted"/>
<keyword evidence="1" id="KW-0812">Transmembrane</keyword>
<name>A0AAU0F3C3_9FLAO</name>
<organism evidence="2 3">
    <name type="scientific">Bergeyella porcorum</name>
    <dbReference type="NCBI Taxonomy" id="1735111"/>
    <lineage>
        <taxon>Bacteria</taxon>
        <taxon>Pseudomonadati</taxon>
        <taxon>Bacteroidota</taxon>
        <taxon>Flavobacteriia</taxon>
        <taxon>Flavobacteriales</taxon>
        <taxon>Weeksellaceae</taxon>
        <taxon>Bergeyella</taxon>
    </lineage>
</organism>
<dbReference type="EMBL" id="CP136426">
    <property type="protein sequence ID" value="WOC52562.1"/>
    <property type="molecule type" value="Genomic_DNA"/>
</dbReference>
<evidence type="ECO:0000313" key="2">
    <source>
        <dbReference type="EMBL" id="WOC52562.1"/>
    </source>
</evidence>
<keyword evidence="1" id="KW-0472">Membrane</keyword>
<dbReference type="AlphaFoldDB" id="A0AAU0F3C3"/>
<keyword evidence="1" id="KW-1133">Transmembrane helix</keyword>
<evidence type="ECO:0000256" key="1">
    <source>
        <dbReference type="SAM" id="Phobius"/>
    </source>
</evidence>
<reference evidence="2" key="1">
    <citation type="submission" date="2023-10" db="EMBL/GenBank/DDBJ databases">
        <title>Characterization and whole genome sequencing of a novel strain of Bergeyella porcorum QD2021 isolated from pig.</title>
        <authorList>
            <person name="Liu G."/>
            <person name="Chen C."/>
            <person name="Han X."/>
        </authorList>
    </citation>
    <scope>NUCLEOTIDE SEQUENCE</scope>
    <source>
        <strain evidence="2">QD2021</strain>
    </source>
</reference>
<dbReference type="Proteomes" id="UP001432059">
    <property type="component" value="Chromosome"/>
</dbReference>
<sequence length="65" mass="7704">MIRTAKVKTFYPNFQIFLKLFFKIILSVFPSSLLRCYLSIAGAKVESFFITTKFITLFFYLIFVM</sequence>
<protein>
    <submittedName>
        <fullName evidence="2">Uncharacterized protein</fullName>
    </submittedName>
</protein>
<accession>A0AAU0F3C3</accession>
<evidence type="ECO:0000313" key="3">
    <source>
        <dbReference type="Proteomes" id="UP001432059"/>
    </source>
</evidence>
<dbReference type="KEGG" id="bpor:BPO_1915"/>
<feature type="transmembrane region" description="Helical" evidence="1">
    <location>
        <begin position="20"/>
        <end position="41"/>
    </location>
</feature>
<gene>
    <name evidence="2" type="ORF">BPO_1915</name>
</gene>
<keyword evidence="3" id="KW-1185">Reference proteome</keyword>